<dbReference type="Proteomes" id="UP001237642">
    <property type="component" value="Unassembled WGS sequence"/>
</dbReference>
<reference evidence="1" key="2">
    <citation type="submission" date="2023-05" db="EMBL/GenBank/DDBJ databases">
        <authorList>
            <person name="Schelkunov M.I."/>
        </authorList>
    </citation>
    <scope>NUCLEOTIDE SEQUENCE</scope>
    <source>
        <strain evidence="1">Hsosn_3</strain>
        <tissue evidence="1">Leaf</tissue>
    </source>
</reference>
<protein>
    <submittedName>
        <fullName evidence="1">Uncharacterized protein</fullName>
    </submittedName>
</protein>
<sequence length="165" mass="19086">MMMRNSSRNMKICNSDIYYNKFVSSKNYYRATTISSYLFTSSSFNSITQLGNSSSCYFQTAPYSSFPAMEGTKGEVEFIKKGDVVNLNDLLFTKHRDYLVKYNHHQQVKAAHLAGKVIVLYFVPLLPDCSPSRSTSSLIDTYTYLLPDNNFEEIRYLLTLLEKRW</sequence>
<comment type="caution">
    <text evidence="1">The sequence shown here is derived from an EMBL/GenBank/DDBJ whole genome shotgun (WGS) entry which is preliminary data.</text>
</comment>
<reference evidence="1" key="1">
    <citation type="submission" date="2023-02" db="EMBL/GenBank/DDBJ databases">
        <title>Genome of toxic invasive species Heracleum sosnowskyi carries increased number of genes despite the absence of recent whole-genome duplications.</title>
        <authorList>
            <person name="Schelkunov M."/>
            <person name="Shtratnikova V."/>
            <person name="Makarenko M."/>
            <person name="Klepikova A."/>
            <person name="Omelchenko D."/>
            <person name="Novikova G."/>
            <person name="Obukhova E."/>
            <person name="Bogdanov V."/>
            <person name="Penin A."/>
            <person name="Logacheva M."/>
        </authorList>
    </citation>
    <scope>NUCLEOTIDE SEQUENCE</scope>
    <source>
        <strain evidence="1">Hsosn_3</strain>
        <tissue evidence="1">Leaf</tissue>
    </source>
</reference>
<proteinExistence type="predicted"/>
<organism evidence="1 2">
    <name type="scientific">Heracleum sosnowskyi</name>
    <dbReference type="NCBI Taxonomy" id="360622"/>
    <lineage>
        <taxon>Eukaryota</taxon>
        <taxon>Viridiplantae</taxon>
        <taxon>Streptophyta</taxon>
        <taxon>Embryophyta</taxon>
        <taxon>Tracheophyta</taxon>
        <taxon>Spermatophyta</taxon>
        <taxon>Magnoliopsida</taxon>
        <taxon>eudicotyledons</taxon>
        <taxon>Gunneridae</taxon>
        <taxon>Pentapetalae</taxon>
        <taxon>asterids</taxon>
        <taxon>campanulids</taxon>
        <taxon>Apiales</taxon>
        <taxon>Apiaceae</taxon>
        <taxon>Apioideae</taxon>
        <taxon>apioid superclade</taxon>
        <taxon>Tordylieae</taxon>
        <taxon>Tordyliinae</taxon>
        <taxon>Heracleum</taxon>
    </lineage>
</organism>
<keyword evidence="2" id="KW-1185">Reference proteome</keyword>
<dbReference type="EMBL" id="JAUIZM010000011">
    <property type="protein sequence ID" value="KAK1356031.1"/>
    <property type="molecule type" value="Genomic_DNA"/>
</dbReference>
<name>A0AAD8GWM4_9APIA</name>
<evidence type="ECO:0000313" key="1">
    <source>
        <dbReference type="EMBL" id="KAK1356031.1"/>
    </source>
</evidence>
<dbReference type="AlphaFoldDB" id="A0AAD8GWM4"/>
<accession>A0AAD8GWM4</accession>
<gene>
    <name evidence="1" type="ORF">POM88_049287</name>
</gene>
<evidence type="ECO:0000313" key="2">
    <source>
        <dbReference type="Proteomes" id="UP001237642"/>
    </source>
</evidence>